<feature type="transmembrane region" description="Helical" evidence="1">
    <location>
        <begin position="119"/>
        <end position="136"/>
    </location>
</feature>
<evidence type="ECO:0000313" key="3">
    <source>
        <dbReference type="Proteomes" id="UP000032352"/>
    </source>
</evidence>
<accession>A0AAE9Z2U2</accession>
<keyword evidence="1" id="KW-1133">Transmembrane helix</keyword>
<keyword evidence="1" id="KW-0472">Membrane</keyword>
<dbReference type="EMBL" id="CP059733">
    <property type="protein sequence ID" value="WDE05034.1"/>
    <property type="molecule type" value="Genomic_DNA"/>
</dbReference>
<dbReference type="RefSeq" id="WP_044840230.1">
    <property type="nucleotide sequence ID" value="NZ_CP059733.1"/>
</dbReference>
<name>A0AAE9Z2U2_9GAMM</name>
<reference evidence="2 3" key="1">
    <citation type="journal article" date="2015" name="Genome Announc.">
        <title>Draft Genome Sequences of Marine Isolates of Thalassomonas viridans and Thalassomonas actiniarum.</title>
        <authorList>
            <person name="Olonade I."/>
            <person name="van Zyl L.J."/>
            <person name="Trindade M."/>
        </authorList>
    </citation>
    <scope>NUCLEOTIDE SEQUENCE [LARGE SCALE GENOMIC DNA]</scope>
    <source>
        <strain evidence="2 3">XOM25</strain>
    </source>
</reference>
<evidence type="ECO:0000313" key="2">
    <source>
        <dbReference type="EMBL" id="WDE05034.1"/>
    </source>
</evidence>
<protein>
    <submittedName>
        <fullName evidence="2">Uncharacterized protein</fullName>
    </submittedName>
</protein>
<keyword evidence="1" id="KW-0812">Transmembrane</keyword>
<organism evidence="2 3">
    <name type="scientific">Thalassomonas viridans</name>
    <dbReference type="NCBI Taxonomy" id="137584"/>
    <lineage>
        <taxon>Bacteria</taxon>
        <taxon>Pseudomonadati</taxon>
        <taxon>Pseudomonadota</taxon>
        <taxon>Gammaproteobacteria</taxon>
        <taxon>Alteromonadales</taxon>
        <taxon>Colwelliaceae</taxon>
        <taxon>Thalassomonas</taxon>
    </lineage>
</organism>
<evidence type="ECO:0000256" key="1">
    <source>
        <dbReference type="SAM" id="Phobius"/>
    </source>
</evidence>
<dbReference type="KEGG" id="tvd:SG34_027660"/>
<dbReference type="Proteomes" id="UP000032352">
    <property type="component" value="Chromosome"/>
</dbReference>
<keyword evidence="3" id="KW-1185">Reference proteome</keyword>
<gene>
    <name evidence="2" type="ORF">SG34_027660</name>
</gene>
<proteinExistence type="predicted"/>
<reference evidence="2 3" key="2">
    <citation type="journal article" date="2022" name="Mar. Drugs">
        <title>Bioassay-Guided Fractionation Leads to the Detection of Cholic Acid Generated by the Rare Thalassomonas sp.</title>
        <authorList>
            <person name="Pheiffer F."/>
            <person name="Schneider Y.K."/>
            <person name="Hansen E.H."/>
            <person name="Andersen J.H."/>
            <person name="Isaksson J."/>
            <person name="Busche T."/>
            <person name="R C."/>
            <person name="Kalinowski J."/>
            <person name="Zyl L.V."/>
            <person name="Trindade M."/>
        </authorList>
    </citation>
    <scope>NUCLEOTIDE SEQUENCE [LARGE SCALE GENOMIC DNA]</scope>
    <source>
        <strain evidence="2 3">XOM25</strain>
    </source>
</reference>
<feature type="transmembrane region" description="Helical" evidence="1">
    <location>
        <begin position="7"/>
        <end position="24"/>
    </location>
</feature>
<dbReference type="AlphaFoldDB" id="A0AAE9Z2U2"/>
<sequence>MKFRDKFSILSTFFIAVLFMLAFLNRTLHGEPSWHSYSVINYECRKNEKDYYHNFILNNESLYAYAATPCLSDDIVDKLMTSKKISFLSDEVRFYQIKVDNEILFNQGNIEASIETTRLSFLFMSLIGFVMCILQFRRKTKREKREGPP</sequence>